<dbReference type="Gene3D" id="1.25.10.10">
    <property type="entry name" value="Leucine-rich Repeat Variant"/>
    <property type="match status" value="1"/>
</dbReference>
<feature type="region of interest" description="Disordered" evidence="1">
    <location>
        <begin position="289"/>
        <end position="308"/>
    </location>
</feature>
<reference evidence="4" key="1">
    <citation type="submission" date="2025-08" db="UniProtKB">
        <authorList>
            <consortium name="RefSeq"/>
        </authorList>
    </citation>
    <scope>IDENTIFICATION</scope>
    <source>
        <tissue evidence="4">Whole organism</tissue>
    </source>
</reference>
<dbReference type="KEGG" id="hazt:108675121"/>
<evidence type="ECO:0000313" key="3">
    <source>
        <dbReference type="Proteomes" id="UP000694843"/>
    </source>
</evidence>
<organism evidence="3 4">
    <name type="scientific">Hyalella azteca</name>
    <name type="common">Amphipod</name>
    <dbReference type="NCBI Taxonomy" id="294128"/>
    <lineage>
        <taxon>Eukaryota</taxon>
        <taxon>Metazoa</taxon>
        <taxon>Ecdysozoa</taxon>
        <taxon>Arthropoda</taxon>
        <taxon>Crustacea</taxon>
        <taxon>Multicrustacea</taxon>
        <taxon>Malacostraca</taxon>
        <taxon>Eumalacostraca</taxon>
        <taxon>Peracarida</taxon>
        <taxon>Amphipoda</taxon>
        <taxon>Senticaudata</taxon>
        <taxon>Talitrida</taxon>
        <taxon>Talitroidea</taxon>
        <taxon>Hyalellidae</taxon>
        <taxon>Hyalella</taxon>
    </lineage>
</organism>
<accession>A0A8B7P0I7</accession>
<keyword evidence="3" id="KW-1185">Reference proteome</keyword>
<gene>
    <name evidence="4" type="primary">LOC108675121</name>
</gene>
<dbReference type="InterPro" id="IPR039717">
    <property type="entry name" value="Hgh1"/>
</dbReference>
<sequence length="308" mass="34098">MAEAALRELIEMLMSEKEDVRLGAHLTLAQLSGTSEGALLVGQCSSIMNLVIGSLVTISPEDSSQLLPTVLTLLTNIAVTPAGAKAVLSHLKTMLPSVLKLITEPKSRHADRACALLVNITHQKEHCQAVLQCVQETSSSALHTLLLAATNTSYNTADNSLDLLMSVFENISQLPEGRKALLDRKSVMIQRLLPFTQYMASTSRRRSAVATLHNCCFQKVDLCATSTSRERLRKLNIYLVLRELHKWETNEPCLTLLEDLVNILIRTEEEIGVDDLSSMEIPEDLRKKFEDLNKQNEDDPIPAPSKSE</sequence>
<feature type="domain" description="Protein HGH1 N-terminal" evidence="2">
    <location>
        <begin position="102"/>
        <end position="296"/>
    </location>
</feature>
<dbReference type="AlphaFoldDB" id="A0A8B7P0I7"/>
<dbReference type="Pfam" id="PF04063">
    <property type="entry name" value="DUF383"/>
    <property type="match status" value="1"/>
</dbReference>
<evidence type="ECO:0000313" key="4">
    <source>
        <dbReference type="RefSeq" id="XP_018018596.2"/>
    </source>
</evidence>
<dbReference type="InterPro" id="IPR011989">
    <property type="entry name" value="ARM-like"/>
</dbReference>
<dbReference type="RefSeq" id="XP_018018596.2">
    <property type="nucleotide sequence ID" value="XM_018163107.2"/>
</dbReference>
<dbReference type="InterPro" id="IPR016024">
    <property type="entry name" value="ARM-type_fold"/>
</dbReference>
<protein>
    <submittedName>
        <fullName evidence="4">Protein HGH1 homolog</fullName>
    </submittedName>
</protein>
<dbReference type="GeneID" id="108675121"/>
<dbReference type="Proteomes" id="UP000694843">
    <property type="component" value="Unplaced"/>
</dbReference>
<dbReference type="PANTHER" id="PTHR13387">
    <property type="entry name" value="PROTEIN HGH1 HOMOLOG"/>
    <property type="match status" value="1"/>
</dbReference>
<dbReference type="OrthoDB" id="338814at2759"/>
<dbReference type="OMA" id="RIRFTIL"/>
<dbReference type="PANTHER" id="PTHR13387:SF9">
    <property type="entry name" value="PROTEIN HGH1 HOMOLOG"/>
    <property type="match status" value="1"/>
</dbReference>
<name>A0A8B7P0I7_HYAAZ</name>
<evidence type="ECO:0000256" key="1">
    <source>
        <dbReference type="SAM" id="MobiDB-lite"/>
    </source>
</evidence>
<proteinExistence type="predicted"/>
<evidence type="ECO:0000259" key="2">
    <source>
        <dbReference type="Pfam" id="PF04063"/>
    </source>
</evidence>
<dbReference type="SUPFAM" id="SSF48371">
    <property type="entry name" value="ARM repeat"/>
    <property type="match status" value="1"/>
</dbReference>
<dbReference type="InterPro" id="IPR007205">
    <property type="entry name" value="Protein_HGH1_N"/>
</dbReference>